<dbReference type="GO" id="GO:0005525">
    <property type="term" value="F:GTP binding"/>
    <property type="evidence" value="ECO:0007669"/>
    <property type="project" value="UniProtKB-UniRule"/>
</dbReference>
<evidence type="ECO:0000259" key="14">
    <source>
        <dbReference type="SMART" id="SM00963"/>
    </source>
</evidence>
<dbReference type="OrthoDB" id="9804720at2"/>
<dbReference type="GO" id="GO:0005047">
    <property type="term" value="F:signal recognition particle binding"/>
    <property type="evidence" value="ECO:0007669"/>
    <property type="project" value="TreeGrafter"/>
</dbReference>
<dbReference type="AlphaFoldDB" id="A0A1I4J3P3"/>
<dbReference type="Pfam" id="PF02881">
    <property type="entry name" value="SRP54_N"/>
    <property type="match status" value="1"/>
</dbReference>
<feature type="binding site" evidence="10">
    <location>
        <begin position="285"/>
        <end position="289"/>
    </location>
    <ligand>
        <name>GTP</name>
        <dbReference type="ChEBI" id="CHEBI:37565"/>
    </ligand>
</feature>
<dbReference type="GO" id="GO:0005737">
    <property type="term" value="C:cytoplasm"/>
    <property type="evidence" value="ECO:0007669"/>
    <property type="project" value="UniProtKB-SubCell"/>
</dbReference>
<dbReference type="HAMAP" id="MF_00920">
    <property type="entry name" value="FtsY"/>
    <property type="match status" value="1"/>
</dbReference>
<feature type="domain" description="AAA+ ATPase" evidence="12">
    <location>
        <begin position="195"/>
        <end position="353"/>
    </location>
</feature>
<evidence type="ECO:0000256" key="9">
    <source>
        <dbReference type="ARBA" id="ARBA00048027"/>
    </source>
</evidence>
<proteinExistence type="inferred from homology"/>
<evidence type="ECO:0000256" key="6">
    <source>
        <dbReference type="ARBA" id="ARBA00023134"/>
    </source>
</evidence>
<dbReference type="PANTHER" id="PTHR43134:SF1">
    <property type="entry name" value="SIGNAL RECOGNITION PARTICLE RECEPTOR SUBUNIT ALPHA"/>
    <property type="match status" value="1"/>
</dbReference>
<feature type="compositionally biased region" description="Pro residues" evidence="11">
    <location>
        <begin position="86"/>
        <end position="106"/>
    </location>
</feature>
<comment type="subunit">
    <text evidence="10">Part of the signal recognition particle protein translocation system, which is composed of SRP and FtsY. SRP is a ribonucleoprotein composed of Ffh and a 4.5S RNA molecule.</text>
</comment>
<dbReference type="InterPro" id="IPR036225">
    <property type="entry name" value="SRP/SRP_N"/>
</dbReference>
<dbReference type="SMART" id="SM00382">
    <property type="entry name" value="AAA"/>
    <property type="match status" value="1"/>
</dbReference>
<evidence type="ECO:0000259" key="12">
    <source>
        <dbReference type="SMART" id="SM00382"/>
    </source>
</evidence>
<evidence type="ECO:0000256" key="3">
    <source>
        <dbReference type="ARBA" id="ARBA00022490"/>
    </source>
</evidence>
<feature type="compositionally biased region" description="Pro residues" evidence="11">
    <location>
        <begin position="44"/>
        <end position="72"/>
    </location>
</feature>
<dbReference type="InterPro" id="IPR042101">
    <property type="entry name" value="SRP54_N_sf"/>
</dbReference>
<evidence type="ECO:0000256" key="4">
    <source>
        <dbReference type="ARBA" id="ARBA00022741"/>
    </source>
</evidence>
<dbReference type="InterPro" id="IPR004390">
    <property type="entry name" value="SR_rcpt_FtsY"/>
</dbReference>
<dbReference type="GO" id="GO:0003924">
    <property type="term" value="F:GTPase activity"/>
    <property type="evidence" value="ECO:0007669"/>
    <property type="project" value="UniProtKB-UniRule"/>
</dbReference>
<dbReference type="STRING" id="254406.SAMN04488042_101857"/>
<keyword evidence="7 10" id="KW-0472">Membrane</keyword>
<evidence type="ECO:0000313" key="16">
    <source>
        <dbReference type="Proteomes" id="UP000199144"/>
    </source>
</evidence>
<dbReference type="SUPFAM" id="SSF47364">
    <property type="entry name" value="Domain of the SRP/SRP receptor G-proteins"/>
    <property type="match status" value="1"/>
</dbReference>
<name>A0A1I4J3P3_9RHOB</name>
<accession>A0A1I4J3P3</accession>
<dbReference type="Proteomes" id="UP000199144">
    <property type="component" value="Unassembled WGS sequence"/>
</dbReference>
<keyword evidence="16" id="KW-1185">Reference proteome</keyword>
<comment type="function">
    <text evidence="10">Involved in targeting and insertion of nascent membrane proteins into the cytoplasmic membrane. Acts as a receptor for the complex formed by the signal recognition particle (SRP) and the ribosome-nascent chain (RNC). Interaction with SRP-RNC leads to the transfer of the RNC complex to the Sec translocase for insertion into the membrane, the hydrolysis of GTP by both Ffh and FtsY, and the dissociation of the SRP-FtsY complex into the individual components.</text>
</comment>
<gene>
    <name evidence="10" type="primary">ftsY</name>
    <name evidence="15" type="ORF">SAMN04488042_101857</name>
</gene>
<comment type="similarity">
    <text evidence="10">Belongs to the GTP-binding SRP family. FtsY subfamily.</text>
</comment>
<dbReference type="InterPro" id="IPR027417">
    <property type="entry name" value="P-loop_NTPase"/>
</dbReference>
<keyword evidence="3 10" id="KW-0963">Cytoplasm</keyword>
<feature type="domain" description="SRP54-type proteins GTP-binding" evidence="13">
    <location>
        <begin position="196"/>
        <end position="397"/>
    </location>
</feature>
<evidence type="ECO:0000256" key="2">
    <source>
        <dbReference type="ARBA" id="ARBA00022475"/>
    </source>
</evidence>
<dbReference type="InterPro" id="IPR000897">
    <property type="entry name" value="SRP54_GTPase_dom"/>
</dbReference>
<dbReference type="EC" id="3.6.5.4" evidence="10"/>
<protein>
    <recommendedName>
        <fullName evidence="10">Signal recognition particle receptor FtsY</fullName>
        <shortName evidence="10">SRP receptor</shortName>
        <ecNumber evidence="10">3.6.5.4</ecNumber>
    </recommendedName>
</protein>
<dbReference type="Gene3D" id="1.20.120.140">
    <property type="entry name" value="Signal recognition particle SRP54, nucleotide-binding domain"/>
    <property type="match status" value="1"/>
</dbReference>
<feature type="domain" description="Signal recognition particle SRP54 helical bundle" evidence="14">
    <location>
        <begin position="110"/>
        <end position="182"/>
    </location>
</feature>
<keyword evidence="4 10" id="KW-0547">Nucleotide-binding</keyword>
<evidence type="ECO:0000256" key="5">
    <source>
        <dbReference type="ARBA" id="ARBA00022801"/>
    </source>
</evidence>
<dbReference type="PANTHER" id="PTHR43134">
    <property type="entry name" value="SIGNAL RECOGNITION PARTICLE RECEPTOR SUBUNIT ALPHA"/>
    <property type="match status" value="1"/>
</dbReference>
<dbReference type="SMART" id="SM00963">
    <property type="entry name" value="SRP54_N"/>
    <property type="match status" value="1"/>
</dbReference>
<comment type="subcellular location">
    <subcellularLocation>
        <location evidence="1">Cell inner membrane</location>
        <topology evidence="1">Peripheral membrane protein</topology>
        <orientation evidence="1">Cytoplasmic side</orientation>
    </subcellularLocation>
    <subcellularLocation>
        <location evidence="10">Cell membrane</location>
        <topology evidence="10">Peripheral membrane protein</topology>
        <orientation evidence="10">Cytoplasmic side</orientation>
    </subcellularLocation>
    <subcellularLocation>
        <location evidence="10">Cytoplasm</location>
    </subcellularLocation>
</comment>
<dbReference type="FunFam" id="3.40.50.300:FF:000053">
    <property type="entry name" value="Signal recognition particle receptor FtsY"/>
    <property type="match status" value="1"/>
</dbReference>
<comment type="catalytic activity">
    <reaction evidence="9 10">
        <text>GTP + H2O = GDP + phosphate + H(+)</text>
        <dbReference type="Rhea" id="RHEA:19669"/>
        <dbReference type="ChEBI" id="CHEBI:15377"/>
        <dbReference type="ChEBI" id="CHEBI:15378"/>
        <dbReference type="ChEBI" id="CHEBI:37565"/>
        <dbReference type="ChEBI" id="CHEBI:43474"/>
        <dbReference type="ChEBI" id="CHEBI:58189"/>
        <dbReference type="EC" id="3.6.5.4"/>
    </reaction>
</comment>
<reference evidence="15 16" key="1">
    <citation type="submission" date="2016-10" db="EMBL/GenBank/DDBJ databases">
        <authorList>
            <person name="de Groot N.N."/>
        </authorList>
    </citation>
    <scope>NUCLEOTIDE SEQUENCE [LARGE SCALE GENOMIC DNA]</scope>
    <source>
        <strain evidence="15 16">DSM 15283</strain>
    </source>
</reference>
<dbReference type="SUPFAM" id="SSF52540">
    <property type="entry name" value="P-loop containing nucleoside triphosphate hydrolases"/>
    <property type="match status" value="1"/>
</dbReference>
<evidence type="ECO:0000256" key="1">
    <source>
        <dbReference type="ARBA" id="ARBA00004515"/>
    </source>
</evidence>
<dbReference type="InterPro" id="IPR003593">
    <property type="entry name" value="AAA+_ATPase"/>
</dbReference>
<keyword evidence="8 10" id="KW-0675">Receptor</keyword>
<sequence length="400" mass="42169">MAFFKKLKDKLFKSSSRLEEGLDAIVEDGGEEVVVDTTLEPVAAPTPAPKPEPAPEPAPAPAPAPKPTPPLEATPEPAQEPELEPTPDPVPAPAAVPDPAPAPQPSKPGFLQRLTGRSAPSEVKRVLDDDMLESLEELLITSDMGVDTALRVTANIAEGRFGKKLSSREIKELLAGEVARIMEPVARPLPLYPSKPQVVLVVGVNGSGKTTTIGKLASQFRSAGKNVVIAAGDTFRAAAVEQLQVWGERAGVPVMTAPEGSDPASLAFDAMTRAEAEGADLLMIDTAGRLQNRQDLMEELAKIVRVIRKKDPEAPHNTLLVLDATTGQNAISQVETFQKLADVSGLVMTKLDGTAKGGILVSLADKFGLPIHAIGVGEQIDDLAPFDPEEFAAALTGLDK</sequence>
<dbReference type="SMART" id="SM00962">
    <property type="entry name" value="SRP54"/>
    <property type="match status" value="1"/>
</dbReference>
<keyword evidence="6 10" id="KW-0342">GTP-binding</keyword>
<feature type="binding site" evidence="10">
    <location>
        <begin position="349"/>
        <end position="352"/>
    </location>
    <ligand>
        <name>GTP</name>
        <dbReference type="ChEBI" id="CHEBI:37565"/>
    </ligand>
</feature>
<dbReference type="InterPro" id="IPR013822">
    <property type="entry name" value="Signal_recog_particl_SRP54_hlx"/>
</dbReference>
<dbReference type="CDD" id="cd17874">
    <property type="entry name" value="FtsY"/>
    <property type="match status" value="1"/>
</dbReference>
<dbReference type="Gene3D" id="3.40.50.300">
    <property type="entry name" value="P-loop containing nucleotide triphosphate hydrolases"/>
    <property type="match status" value="1"/>
</dbReference>
<dbReference type="NCBIfam" id="TIGR00064">
    <property type="entry name" value="ftsY"/>
    <property type="match status" value="1"/>
</dbReference>
<dbReference type="GO" id="GO:0005886">
    <property type="term" value="C:plasma membrane"/>
    <property type="evidence" value="ECO:0007669"/>
    <property type="project" value="UniProtKB-SubCell"/>
</dbReference>
<dbReference type="Pfam" id="PF00448">
    <property type="entry name" value="SRP54"/>
    <property type="match status" value="1"/>
</dbReference>
<feature type="region of interest" description="Disordered" evidence="11">
    <location>
        <begin position="26"/>
        <end position="117"/>
    </location>
</feature>
<dbReference type="RefSeq" id="WP_093091172.1">
    <property type="nucleotide sequence ID" value="NZ_FOTQ01000001.1"/>
</dbReference>
<keyword evidence="5 10" id="KW-0378">Hydrolase</keyword>
<evidence type="ECO:0000313" key="15">
    <source>
        <dbReference type="EMBL" id="SFL61169.1"/>
    </source>
</evidence>
<dbReference type="EMBL" id="FOTQ01000001">
    <property type="protein sequence ID" value="SFL61169.1"/>
    <property type="molecule type" value="Genomic_DNA"/>
</dbReference>
<evidence type="ECO:0000259" key="13">
    <source>
        <dbReference type="SMART" id="SM00962"/>
    </source>
</evidence>
<organism evidence="15 16">
    <name type="scientific">Shimia aestuarii</name>
    <dbReference type="NCBI Taxonomy" id="254406"/>
    <lineage>
        <taxon>Bacteria</taxon>
        <taxon>Pseudomonadati</taxon>
        <taxon>Pseudomonadota</taxon>
        <taxon>Alphaproteobacteria</taxon>
        <taxon>Rhodobacterales</taxon>
        <taxon>Roseobacteraceae</taxon>
    </lineage>
</organism>
<evidence type="ECO:0000256" key="10">
    <source>
        <dbReference type="HAMAP-Rule" id="MF_00920"/>
    </source>
</evidence>
<evidence type="ECO:0000256" key="8">
    <source>
        <dbReference type="ARBA" id="ARBA00023170"/>
    </source>
</evidence>
<feature type="binding site" evidence="10">
    <location>
        <begin position="203"/>
        <end position="210"/>
    </location>
    <ligand>
        <name>GTP</name>
        <dbReference type="ChEBI" id="CHEBI:37565"/>
    </ligand>
</feature>
<evidence type="ECO:0000256" key="11">
    <source>
        <dbReference type="SAM" id="MobiDB-lite"/>
    </source>
</evidence>
<evidence type="ECO:0000256" key="7">
    <source>
        <dbReference type="ARBA" id="ARBA00023136"/>
    </source>
</evidence>
<keyword evidence="2 10" id="KW-1003">Cell membrane</keyword>
<dbReference type="GO" id="GO:0006614">
    <property type="term" value="P:SRP-dependent cotranslational protein targeting to membrane"/>
    <property type="evidence" value="ECO:0007669"/>
    <property type="project" value="InterPro"/>
</dbReference>